<evidence type="ECO:0000313" key="3">
    <source>
        <dbReference type="Proteomes" id="UP000218432"/>
    </source>
</evidence>
<gene>
    <name evidence="2" type="ORF">BSFP_000140</name>
</gene>
<proteinExistence type="predicted"/>
<reference evidence="2 3" key="1">
    <citation type="journal article" date="2017" name="Genome Announc.">
        <title>Complete Genome Sequence of Burkholderia stabilis FERMP-21014.</title>
        <authorList>
            <person name="Konishi K."/>
            <person name="Kumagai T."/>
            <person name="Sakasegawa S."/>
            <person name="Tamura T."/>
        </authorList>
    </citation>
    <scope>NUCLEOTIDE SEQUENCE [LARGE SCALE GENOMIC DNA]</scope>
    <source>
        <strain evidence="2 3">FERMP-21014</strain>
    </source>
</reference>
<dbReference type="Proteomes" id="UP000218432">
    <property type="component" value="Chromosome 1"/>
</dbReference>
<sequence length="201" mass="21782">MIMHKSMMRGVVLAIPSAMFLSACAYVIPPHHYVDVETPAYDPAVSARMRVLSSNGPDKSVTFWEGSCAGSVSDPGAVKANDGFIAAWKYSSRSVVIGMPSSPRESMRVDGLFSKDLIREYVVPAGKPVTLLLSMSTYMGQYGGTTYCNAPPVTFSPVAGQDYDVFLDYERRMCRAAVHHIDKDGLDEPVAVTPAKKCSAM</sequence>
<feature type="signal peptide" evidence="1">
    <location>
        <begin position="1"/>
        <end position="25"/>
    </location>
</feature>
<feature type="chain" id="PRO_5013276729" description="Lipoprotein" evidence="1">
    <location>
        <begin position="26"/>
        <end position="201"/>
    </location>
</feature>
<evidence type="ECO:0000256" key="1">
    <source>
        <dbReference type="SAM" id="SignalP"/>
    </source>
</evidence>
<dbReference type="EMBL" id="AP018111">
    <property type="protein sequence ID" value="BAX57228.1"/>
    <property type="molecule type" value="Genomic_DNA"/>
</dbReference>
<dbReference type="AlphaFoldDB" id="A0A1Y1BFW9"/>
<protein>
    <recommendedName>
        <fullName evidence="4">Lipoprotein</fullName>
    </recommendedName>
</protein>
<evidence type="ECO:0000313" key="2">
    <source>
        <dbReference type="EMBL" id="BAX57228.1"/>
    </source>
</evidence>
<accession>A0A1Y1BFW9</accession>
<evidence type="ECO:0008006" key="4">
    <source>
        <dbReference type="Google" id="ProtNLM"/>
    </source>
</evidence>
<keyword evidence="1" id="KW-0732">Signal</keyword>
<organism evidence="2 3">
    <name type="scientific">Burkholderia stabilis</name>
    <dbReference type="NCBI Taxonomy" id="95485"/>
    <lineage>
        <taxon>Bacteria</taxon>
        <taxon>Pseudomonadati</taxon>
        <taxon>Pseudomonadota</taxon>
        <taxon>Betaproteobacteria</taxon>
        <taxon>Burkholderiales</taxon>
        <taxon>Burkholderiaceae</taxon>
        <taxon>Burkholderia</taxon>
        <taxon>Burkholderia cepacia complex</taxon>
    </lineage>
</organism>
<dbReference type="PROSITE" id="PS51257">
    <property type="entry name" value="PROKAR_LIPOPROTEIN"/>
    <property type="match status" value="1"/>
</dbReference>
<name>A0A1Y1BFW9_9BURK</name>